<sequence>MPVRGYWRVGMVIDVTANSYTREALQYTNCPEKNTEINKLWASQSASHSITHTASQLASPTYLNPLSARSTRPTLVSP</sequence>
<evidence type="ECO:0000313" key="2">
    <source>
        <dbReference type="EMBL" id="MPC51546.1"/>
    </source>
</evidence>
<name>A0A5B7G149_PORTR</name>
<reference evidence="2 3" key="1">
    <citation type="submission" date="2019-05" db="EMBL/GenBank/DDBJ databases">
        <title>Another draft genome of Portunus trituberculatus and its Hox gene families provides insights of decapod evolution.</title>
        <authorList>
            <person name="Jeong J.-H."/>
            <person name="Song I."/>
            <person name="Kim S."/>
            <person name="Choi T."/>
            <person name="Kim D."/>
            <person name="Ryu S."/>
            <person name="Kim W."/>
        </authorList>
    </citation>
    <scope>NUCLEOTIDE SEQUENCE [LARGE SCALE GENOMIC DNA]</scope>
    <source>
        <tissue evidence="2">Muscle</tissue>
    </source>
</reference>
<protein>
    <submittedName>
        <fullName evidence="2">Uncharacterized protein</fullName>
    </submittedName>
</protein>
<gene>
    <name evidence="2" type="ORF">E2C01_045394</name>
</gene>
<organism evidence="2 3">
    <name type="scientific">Portunus trituberculatus</name>
    <name type="common">Swimming crab</name>
    <name type="synonym">Neptunus trituberculatus</name>
    <dbReference type="NCBI Taxonomy" id="210409"/>
    <lineage>
        <taxon>Eukaryota</taxon>
        <taxon>Metazoa</taxon>
        <taxon>Ecdysozoa</taxon>
        <taxon>Arthropoda</taxon>
        <taxon>Crustacea</taxon>
        <taxon>Multicrustacea</taxon>
        <taxon>Malacostraca</taxon>
        <taxon>Eumalacostraca</taxon>
        <taxon>Eucarida</taxon>
        <taxon>Decapoda</taxon>
        <taxon>Pleocyemata</taxon>
        <taxon>Brachyura</taxon>
        <taxon>Eubrachyura</taxon>
        <taxon>Portunoidea</taxon>
        <taxon>Portunidae</taxon>
        <taxon>Portuninae</taxon>
        <taxon>Portunus</taxon>
    </lineage>
</organism>
<dbReference type="Proteomes" id="UP000324222">
    <property type="component" value="Unassembled WGS sequence"/>
</dbReference>
<keyword evidence="3" id="KW-1185">Reference proteome</keyword>
<proteinExistence type="predicted"/>
<evidence type="ECO:0000256" key="1">
    <source>
        <dbReference type="SAM" id="MobiDB-lite"/>
    </source>
</evidence>
<dbReference type="AlphaFoldDB" id="A0A5B7G149"/>
<evidence type="ECO:0000313" key="3">
    <source>
        <dbReference type="Proteomes" id="UP000324222"/>
    </source>
</evidence>
<dbReference type="EMBL" id="VSRR010010248">
    <property type="protein sequence ID" value="MPC51546.1"/>
    <property type="molecule type" value="Genomic_DNA"/>
</dbReference>
<accession>A0A5B7G149</accession>
<comment type="caution">
    <text evidence="2">The sequence shown here is derived from an EMBL/GenBank/DDBJ whole genome shotgun (WGS) entry which is preliminary data.</text>
</comment>
<feature type="region of interest" description="Disordered" evidence="1">
    <location>
        <begin position="52"/>
        <end position="78"/>
    </location>
</feature>